<dbReference type="Gene3D" id="3.10.28.10">
    <property type="entry name" value="Homing endonucleases"/>
    <property type="match status" value="1"/>
</dbReference>
<dbReference type="NCBIfam" id="TIGR00647">
    <property type="entry name" value="DNA_bind_WhiA"/>
    <property type="match status" value="1"/>
</dbReference>
<evidence type="ECO:0000256" key="4">
    <source>
        <dbReference type="HAMAP-Rule" id="MF_01420"/>
    </source>
</evidence>
<evidence type="ECO:0000259" key="5">
    <source>
        <dbReference type="Pfam" id="PF02650"/>
    </source>
</evidence>
<evidence type="ECO:0000256" key="3">
    <source>
        <dbReference type="ARBA" id="ARBA00023306"/>
    </source>
</evidence>
<organism evidence="7 8">
    <name type="scientific">Pseudoflavonifractor capillosus</name>
    <dbReference type="NCBI Taxonomy" id="106588"/>
    <lineage>
        <taxon>Bacteria</taxon>
        <taxon>Bacillati</taxon>
        <taxon>Bacillota</taxon>
        <taxon>Clostridia</taxon>
        <taxon>Eubacteriales</taxon>
        <taxon>Oscillospiraceae</taxon>
        <taxon>Pseudoflavonifractor</taxon>
    </lineage>
</organism>
<keyword evidence="2 4" id="KW-0238">DNA-binding</keyword>
<dbReference type="HAMAP" id="MF_01420">
    <property type="entry name" value="HTH_type_WhiA"/>
    <property type="match status" value="1"/>
</dbReference>
<evidence type="ECO:0000313" key="8">
    <source>
        <dbReference type="Proteomes" id="UP000760668"/>
    </source>
</evidence>
<dbReference type="InterPro" id="IPR039518">
    <property type="entry name" value="WhiA_LAGLIDADG_dom"/>
</dbReference>
<dbReference type="SUPFAM" id="SSF55608">
    <property type="entry name" value="Homing endonucleases"/>
    <property type="match status" value="1"/>
</dbReference>
<evidence type="ECO:0000259" key="6">
    <source>
        <dbReference type="Pfam" id="PF14527"/>
    </source>
</evidence>
<reference evidence="7" key="2">
    <citation type="submission" date="2021-09" db="EMBL/GenBank/DDBJ databases">
        <authorList>
            <person name="Gilroy R."/>
        </authorList>
    </citation>
    <scope>NUCLEOTIDE SEQUENCE</scope>
    <source>
        <strain evidence="7">CHK179-5677</strain>
    </source>
</reference>
<gene>
    <name evidence="4 7" type="primary">whiA</name>
    <name evidence="7" type="ORF">K8V01_08815</name>
</gene>
<dbReference type="EMBL" id="DYUC01000087">
    <property type="protein sequence ID" value="HJG87107.1"/>
    <property type="molecule type" value="Genomic_DNA"/>
</dbReference>
<sequence length="308" mass="34255">MSFSSQTKEELCRVPLARKCCAQAEAYGVLLFCNAFSNREIRIITESGGFAARLPLLFRKAFQLDFDSLPPENGGGKRVFSITSGDKLRRIFAAFGFDPADSLAHHINFAVLEEDHCRTSFFRGAFLAGGSVTDPAKRYHLELVTSHYSVSRELTALLLEAGFSPKETTRKSNYMTYFKQSEYIADFLTAIGAPVAAMELMNAKLEKNLRGSVNRRVNCDAANLDKAVDAAMEQIEAIRRLEERMDLTELGEKLYETARLRLENPELTLSQLAELCDPPVTKSCLNHRLRKLLALSQAGDGGQARSEA</sequence>
<name>A0A921MMU1_9FIRM</name>
<feature type="domain" description="Sporulation regulator WhiA C-terminal" evidence="5">
    <location>
        <begin position="213"/>
        <end position="294"/>
    </location>
</feature>
<dbReference type="GO" id="GO:0043937">
    <property type="term" value="P:regulation of sporulation"/>
    <property type="evidence" value="ECO:0007669"/>
    <property type="project" value="InterPro"/>
</dbReference>
<evidence type="ECO:0000313" key="7">
    <source>
        <dbReference type="EMBL" id="HJG87107.1"/>
    </source>
</evidence>
<dbReference type="InterPro" id="IPR023054">
    <property type="entry name" value="Sporulation_regulator_WhiA_C"/>
</dbReference>
<dbReference type="AlphaFoldDB" id="A0A921MMU1"/>
<dbReference type="GO" id="GO:0051301">
    <property type="term" value="P:cell division"/>
    <property type="evidence" value="ECO:0007669"/>
    <property type="project" value="UniProtKB-UniRule"/>
</dbReference>
<dbReference type="Pfam" id="PF02650">
    <property type="entry name" value="HTH_WhiA"/>
    <property type="match status" value="1"/>
</dbReference>
<dbReference type="PANTHER" id="PTHR37307:SF1">
    <property type="entry name" value="CELL DIVISION PROTEIN WHIA-RELATED"/>
    <property type="match status" value="1"/>
</dbReference>
<dbReference type="Proteomes" id="UP000760668">
    <property type="component" value="Unassembled WGS sequence"/>
</dbReference>
<proteinExistence type="inferred from homology"/>
<keyword evidence="1 4" id="KW-0132">Cell division</keyword>
<dbReference type="GO" id="GO:0003677">
    <property type="term" value="F:DNA binding"/>
    <property type="evidence" value="ECO:0007669"/>
    <property type="project" value="UniProtKB-UniRule"/>
</dbReference>
<comment type="caution">
    <text evidence="7">The sequence shown here is derived from an EMBL/GenBank/DDBJ whole genome shotgun (WGS) entry which is preliminary data.</text>
</comment>
<comment type="similarity">
    <text evidence="4">Belongs to the WhiA family.</text>
</comment>
<accession>A0A921MMU1</accession>
<dbReference type="InterPro" id="IPR027434">
    <property type="entry name" value="Homing_endonucl"/>
</dbReference>
<dbReference type="PANTHER" id="PTHR37307">
    <property type="entry name" value="CELL DIVISION PROTEIN WHIA-RELATED"/>
    <property type="match status" value="1"/>
</dbReference>
<dbReference type="Pfam" id="PF14527">
    <property type="entry name" value="LAGLIDADG_WhiA"/>
    <property type="match status" value="1"/>
</dbReference>
<dbReference type="InterPro" id="IPR003802">
    <property type="entry name" value="Sporulation_regulator_WhiA"/>
</dbReference>
<comment type="function">
    <text evidence="4">Involved in cell division and chromosome segregation.</text>
</comment>
<evidence type="ECO:0000256" key="1">
    <source>
        <dbReference type="ARBA" id="ARBA00022618"/>
    </source>
</evidence>
<evidence type="ECO:0000256" key="2">
    <source>
        <dbReference type="ARBA" id="ARBA00023125"/>
    </source>
</evidence>
<protein>
    <recommendedName>
        <fullName evidence="4">Probable cell division protein WhiA</fullName>
    </recommendedName>
</protein>
<feature type="domain" description="WhiA LAGLIDADG-like" evidence="6">
    <location>
        <begin position="119"/>
        <end position="210"/>
    </location>
</feature>
<keyword evidence="3 4" id="KW-0131">Cell cycle</keyword>
<dbReference type="RefSeq" id="WP_295368687.1">
    <property type="nucleotide sequence ID" value="NZ_DYUC01000087.1"/>
</dbReference>
<reference evidence="7" key="1">
    <citation type="journal article" date="2021" name="PeerJ">
        <title>Extensive microbial diversity within the chicken gut microbiome revealed by metagenomics and culture.</title>
        <authorList>
            <person name="Gilroy R."/>
            <person name="Ravi A."/>
            <person name="Getino M."/>
            <person name="Pursley I."/>
            <person name="Horton D.L."/>
            <person name="Alikhan N.F."/>
            <person name="Baker D."/>
            <person name="Gharbi K."/>
            <person name="Hall N."/>
            <person name="Watson M."/>
            <person name="Adriaenssens E.M."/>
            <person name="Foster-Nyarko E."/>
            <person name="Jarju S."/>
            <person name="Secka A."/>
            <person name="Antonio M."/>
            <person name="Oren A."/>
            <person name="Chaudhuri R.R."/>
            <person name="La Ragione R."/>
            <person name="Hildebrand F."/>
            <person name="Pallen M.J."/>
        </authorList>
    </citation>
    <scope>NUCLEOTIDE SEQUENCE</scope>
    <source>
        <strain evidence="7">CHK179-5677</strain>
    </source>
</reference>